<feature type="compositionally biased region" description="Polar residues" evidence="1">
    <location>
        <begin position="336"/>
        <end position="355"/>
    </location>
</feature>
<organism evidence="2 3">
    <name type="scientific">Endocarpon pusillum</name>
    <dbReference type="NCBI Taxonomy" id="364733"/>
    <lineage>
        <taxon>Eukaryota</taxon>
        <taxon>Fungi</taxon>
        <taxon>Dikarya</taxon>
        <taxon>Ascomycota</taxon>
        <taxon>Pezizomycotina</taxon>
        <taxon>Eurotiomycetes</taxon>
        <taxon>Chaetothyriomycetidae</taxon>
        <taxon>Verrucariales</taxon>
        <taxon>Verrucariaceae</taxon>
        <taxon>Endocarpon</taxon>
    </lineage>
</organism>
<feature type="compositionally biased region" description="Basic and acidic residues" evidence="1">
    <location>
        <begin position="385"/>
        <end position="402"/>
    </location>
</feature>
<name>A0A8H7DZZ4_9EURO</name>
<feature type="compositionally biased region" description="Polar residues" evidence="1">
    <location>
        <begin position="280"/>
        <end position="300"/>
    </location>
</feature>
<feature type="compositionally biased region" description="Polar residues" evidence="1">
    <location>
        <begin position="31"/>
        <end position="43"/>
    </location>
</feature>
<feature type="compositionally biased region" description="Polar residues" evidence="1">
    <location>
        <begin position="112"/>
        <end position="123"/>
    </location>
</feature>
<gene>
    <name evidence="2" type="ORF">GJ744_000701</name>
</gene>
<feature type="compositionally biased region" description="Low complexity" evidence="1">
    <location>
        <begin position="62"/>
        <end position="78"/>
    </location>
</feature>
<feature type="region of interest" description="Disordered" evidence="1">
    <location>
        <begin position="1"/>
        <end position="150"/>
    </location>
</feature>
<keyword evidence="3" id="KW-1185">Reference proteome</keyword>
<sequence>MVDYQRGGIPASLAPAHRKASPAAPQIPIHQYQTDQQFQHSSPPTYPVRRSPNHSPQYGNAQQVVSSSHSHTRTISSIFPNTASSPSPPHSSNPNRRLSSQTSSTNGFSSTQPNPIMTPTQYQHRIHRSGTNNSTNSNAPRRSTSSRSSTLLAPTSYVALMRKQKATVWCDRSQTLDARTAAAQKAAKHRAALEVHGATSGRTSTIASGKVRSTKAAAYVPANLSGVSVPVRLSANEMLGDEEETRSIGGDAASATARIHNRSGSGRSSVHSGKYPSGYPRSSQASGAAGRFSTSSTPPSGNEGAGSPEANIPEVSEGPYTNHHHRQQPEKDYFATSISGGSGTKSVGTPSSGDTGASGEEDRFGEAGELRGPSSQSAVAIAAEQAKKAEELRRRGSVDERTMTMGGKGRLFVANPD</sequence>
<feature type="compositionally biased region" description="Low complexity" evidence="1">
    <location>
        <begin position="131"/>
        <end position="150"/>
    </location>
</feature>
<reference evidence="2" key="1">
    <citation type="submission" date="2020-02" db="EMBL/GenBank/DDBJ databases">
        <authorList>
            <person name="Palmer J.M."/>
        </authorList>
    </citation>
    <scope>NUCLEOTIDE SEQUENCE</scope>
    <source>
        <strain evidence="2">EPUS1.4</strain>
        <tissue evidence="2">Thallus</tissue>
    </source>
</reference>
<dbReference type="Proteomes" id="UP000606974">
    <property type="component" value="Unassembled WGS sequence"/>
</dbReference>
<comment type="caution">
    <text evidence="2">The sequence shown here is derived from an EMBL/GenBank/DDBJ whole genome shotgun (WGS) entry which is preliminary data.</text>
</comment>
<proteinExistence type="predicted"/>
<feature type="compositionally biased region" description="Low complexity" evidence="1">
    <location>
        <begin position="374"/>
        <end position="384"/>
    </location>
</feature>
<feature type="compositionally biased region" description="Low complexity" evidence="1">
    <location>
        <begin position="92"/>
        <end position="111"/>
    </location>
</feature>
<feature type="compositionally biased region" description="Basic and acidic residues" evidence="1">
    <location>
        <begin position="360"/>
        <end position="369"/>
    </location>
</feature>
<evidence type="ECO:0000313" key="3">
    <source>
        <dbReference type="Proteomes" id="UP000606974"/>
    </source>
</evidence>
<evidence type="ECO:0000256" key="1">
    <source>
        <dbReference type="SAM" id="MobiDB-lite"/>
    </source>
</evidence>
<dbReference type="OrthoDB" id="5385072at2759"/>
<protein>
    <submittedName>
        <fullName evidence="2">Uncharacterized protein</fullName>
    </submittedName>
</protein>
<feature type="region of interest" description="Disordered" evidence="1">
    <location>
        <begin position="240"/>
        <end position="417"/>
    </location>
</feature>
<dbReference type="EMBL" id="JAACFV010000107">
    <property type="protein sequence ID" value="KAF7505539.1"/>
    <property type="molecule type" value="Genomic_DNA"/>
</dbReference>
<dbReference type="AlphaFoldDB" id="A0A8H7DZZ4"/>
<evidence type="ECO:0000313" key="2">
    <source>
        <dbReference type="EMBL" id="KAF7505539.1"/>
    </source>
</evidence>
<accession>A0A8H7DZZ4</accession>